<proteinExistence type="predicted"/>
<dbReference type="Proteomes" id="UP000000814">
    <property type="component" value="Chromosome"/>
</dbReference>
<protein>
    <submittedName>
        <fullName evidence="1">Uncharacterized protein</fullName>
    </submittedName>
</protein>
<dbReference type="PIR" id="C97110">
    <property type="entry name" value="C97110"/>
</dbReference>
<organism evidence="1 2">
    <name type="scientific">Clostridium acetobutylicum (strain ATCC 824 / DSM 792 / JCM 1419 / IAM 19013 / LMG 5710 / NBRC 13948 / NRRL B-527 / VKM B-1787 / 2291 / W)</name>
    <dbReference type="NCBI Taxonomy" id="272562"/>
    <lineage>
        <taxon>Bacteria</taxon>
        <taxon>Bacillati</taxon>
        <taxon>Bacillota</taxon>
        <taxon>Clostridia</taxon>
        <taxon>Eubacteriales</taxon>
        <taxon>Clostridiaceae</taxon>
        <taxon>Clostridium</taxon>
    </lineage>
</organism>
<dbReference type="EMBL" id="AE001437">
    <property type="protein sequence ID" value="AAK79670.1"/>
    <property type="molecule type" value="Genomic_DNA"/>
</dbReference>
<accession>Q97IE4</accession>
<dbReference type="HOGENOM" id="CLU_2732760_0_0_9"/>
<dbReference type="KEGG" id="cac:CA_C1704"/>
<gene>
    <name evidence="1" type="ordered locus">CA_C1704</name>
</gene>
<keyword evidence="2" id="KW-1185">Reference proteome</keyword>
<dbReference type="STRING" id="272562.CA_C1704"/>
<sequence length="71" mass="8359">MAAVKNTKTNYNNVFSLIQEINNNIKYVDENANYVSSQNKNIYHEFKNISAFYDEFNTSIELEENIGKFRL</sequence>
<name>Q97IE4_CLOAB</name>
<dbReference type="AlphaFoldDB" id="Q97IE4"/>
<evidence type="ECO:0000313" key="1">
    <source>
        <dbReference type="EMBL" id="AAK79670.1"/>
    </source>
</evidence>
<reference evidence="1 2" key="1">
    <citation type="journal article" date="2001" name="J. Bacteriol.">
        <title>Genome sequence and comparative analysis of the solvent-producing bacterium Clostridium acetobutylicum.</title>
        <authorList>
            <person name="Nolling J."/>
            <person name="Breton G."/>
            <person name="Omelchenko M.V."/>
            <person name="Makarova K.S."/>
            <person name="Zeng Q."/>
            <person name="Gibson R."/>
            <person name="Lee H.M."/>
            <person name="Dubois J."/>
            <person name="Qiu D."/>
            <person name="Hitti J."/>
            <person name="Wolf Y.I."/>
            <person name="Tatusov R.L."/>
            <person name="Sabathe F."/>
            <person name="Doucette-Stamm L."/>
            <person name="Soucaille P."/>
            <person name="Daly M.J."/>
            <person name="Bennett G.N."/>
            <person name="Koonin E.V."/>
            <person name="Smith D.R."/>
        </authorList>
    </citation>
    <scope>NUCLEOTIDE SEQUENCE [LARGE SCALE GENOMIC DNA]</scope>
    <source>
        <strain evidence="2">ATCC 824 / DSM 792 / JCM 1419 / LMG 5710 / VKM B-1787</strain>
    </source>
</reference>
<evidence type="ECO:0000313" key="2">
    <source>
        <dbReference type="Proteomes" id="UP000000814"/>
    </source>
</evidence>